<dbReference type="EMBL" id="JAWDGP010005060">
    <property type="protein sequence ID" value="KAK3759935.1"/>
    <property type="molecule type" value="Genomic_DNA"/>
</dbReference>
<name>A0AAE0YZI7_9GAST</name>
<keyword evidence="2" id="KW-1185">Reference proteome</keyword>
<reference evidence="1" key="1">
    <citation type="journal article" date="2023" name="G3 (Bethesda)">
        <title>A reference genome for the long-term kleptoplast-retaining sea slug Elysia crispata morphotype clarki.</title>
        <authorList>
            <person name="Eastman K.E."/>
            <person name="Pendleton A.L."/>
            <person name="Shaikh M.A."/>
            <person name="Suttiyut T."/>
            <person name="Ogas R."/>
            <person name="Tomko P."/>
            <person name="Gavelis G."/>
            <person name="Widhalm J.R."/>
            <person name="Wisecaver J.H."/>
        </authorList>
    </citation>
    <scope>NUCLEOTIDE SEQUENCE</scope>
    <source>
        <strain evidence="1">ECLA1</strain>
    </source>
</reference>
<dbReference type="Proteomes" id="UP001283361">
    <property type="component" value="Unassembled WGS sequence"/>
</dbReference>
<proteinExistence type="predicted"/>
<organism evidence="1 2">
    <name type="scientific">Elysia crispata</name>
    <name type="common">lettuce slug</name>
    <dbReference type="NCBI Taxonomy" id="231223"/>
    <lineage>
        <taxon>Eukaryota</taxon>
        <taxon>Metazoa</taxon>
        <taxon>Spiralia</taxon>
        <taxon>Lophotrochozoa</taxon>
        <taxon>Mollusca</taxon>
        <taxon>Gastropoda</taxon>
        <taxon>Heterobranchia</taxon>
        <taxon>Euthyneura</taxon>
        <taxon>Panpulmonata</taxon>
        <taxon>Sacoglossa</taxon>
        <taxon>Placobranchoidea</taxon>
        <taxon>Plakobranchidae</taxon>
        <taxon>Elysia</taxon>
    </lineage>
</organism>
<sequence>PATSLRTTTCIPQPHSQPGQSCSELIYPRQREWSELHKYQECRVNVNTCCSRERGACGPVLATFVSSSFILFSAPNRTRKVRRDWEQQAAAGRVTENALRSRVTAVAITPVLF</sequence>
<protein>
    <submittedName>
        <fullName evidence="1">Uncharacterized protein</fullName>
    </submittedName>
</protein>
<evidence type="ECO:0000313" key="1">
    <source>
        <dbReference type="EMBL" id="KAK3759935.1"/>
    </source>
</evidence>
<comment type="caution">
    <text evidence="1">The sequence shown here is derived from an EMBL/GenBank/DDBJ whole genome shotgun (WGS) entry which is preliminary data.</text>
</comment>
<dbReference type="AlphaFoldDB" id="A0AAE0YZI7"/>
<gene>
    <name evidence="1" type="ORF">RRG08_060101</name>
</gene>
<feature type="non-terminal residue" evidence="1">
    <location>
        <position position="1"/>
    </location>
</feature>
<evidence type="ECO:0000313" key="2">
    <source>
        <dbReference type="Proteomes" id="UP001283361"/>
    </source>
</evidence>
<accession>A0AAE0YZI7</accession>